<keyword evidence="3" id="KW-0949">S-adenosyl-L-methionine</keyword>
<feature type="domain" description="O-methyltransferase C-terminal" evidence="4">
    <location>
        <begin position="1"/>
        <end position="120"/>
    </location>
</feature>
<dbReference type="InterPro" id="IPR016461">
    <property type="entry name" value="COMT-like"/>
</dbReference>
<dbReference type="SUPFAM" id="SSF53335">
    <property type="entry name" value="S-adenosyl-L-methionine-dependent methyltransferases"/>
    <property type="match status" value="1"/>
</dbReference>
<keyword evidence="2 5" id="KW-0808">Transferase</keyword>
<dbReference type="InterPro" id="IPR001077">
    <property type="entry name" value="COMT_C"/>
</dbReference>
<evidence type="ECO:0000256" key="2">
    <source>
        <dbReference type="ARBA" id="ARBA00022679"/>
    </source>
</evidence>
<keyword evidence="1 5" id="KW-0489">Methyltransferase</keyword>
<dbReference type="PROSITE" id="PS51683">
    <property type="entry name" value="SAM_OMT_II"/>
    <property type="match status" value="1"/>
</dbReference>
<sequence>MVLDLPHAAEIARRNASKHGLSDRFTAVAGDFFTAVPAGDLHLLKTVLHDWDDDRCRTILGNCRAATTAGGRAVVVEMLLGELGEPDFTAVSDLAMLALTDGRERGLGEFDALFAATGWQRGTTYPVGAGYHAMELRAV</sequence>
<evidence type="ECO:0000313" key="5">
    <source>
        <dbReference type="EMBL" id="SFF37954.1"/>
    </source>
</evidence>
<evidence type="ECO:0000256" key="3">
    <source>
        <dbReference type="ARBA" id="ARBA00022691"/>
    </source>
</evidence>
<evidence type="ECO:0000313" key="6">
    <source>
        <dbReference type="Proteomes" id="UP000199645"/>
    </source>
</evidence>
<name>A0A1I2I6V2_9ACTN</name>
<dbReference type="AlphaFoldDB" id="A0A1I2I6V2"/>
<protein>
    <submittedName>
        <fullName evidence="5">O-methyltransferase</fullName>
    </submittedName>
</protein>
<dbReference type="STRING" id="35752.SAMN05421541_109371"/>
<dbReference type="EMBL" id="FONV01000009">
    <property type="protein sequence ID" value="SFF37954.1"/>
    <property type="molecule type" value="Genomic_DNA"/>
</dbReference>
<dbReference type="Pfam" id="PF00891">
    <property type="entry name" value="Methyltransf_2"/>
    <property type="match status" value="1"/>
</dbReference>
<dbReference type="InterPro" id="IPR029063">
    <property type="entry name" value="SAM-dependent_MTases_sf"/>
</dbReference>
<evidence type="ECO:0000259" key="4">
    <source>
        <dbReference type="Pfam" id="PF00891"/>
    </source>
</evidence>
<dbReference type="GO" id="GO:0008171">
    <property type="term" value="F:O-methyltransferase activity"/>
    <property type="evidence" value="ECO:0007669"/>
    <property type="project" value="InterPro"/>
</dbReference>
<organism evidence="5 6">
    <name type="scientific">Actinoplanes philippinensis</name>
    <dbReference type="NCBI Taxonomy" id="35752"/>
    <lineage>
        <taxon>Bacteria</taxon>
        <taxon>Bacillati</taxon>
        <taxon>Actinomycetota</taxon>
        <taxon>Actinomycetes</taxon>
        <taxon>Micromonosporales</taxon>
        <taxon>Micromonosporaceae</taxon>
        <taxon>Actinoplanes</taxon>
    </lineage>
</organism>
<keyword evidence="6" id="KW-1185">Reference proteome</keyword>
<dbReference type="GO" id="GO:0032259">
    <property type="term" value="P:methylation"/>
    <property type="evidence" value="ECO:0007669"/>
    <property type="project" value="UniProtKB-KW"/>
</dbReference>
<accession>A0A1I2I6V2</accession>
<reference evidence="5 6" key="1">
    <citation type="submission" date="2016-10" db="EMBL/GenBank/DDBJ databases">
        <authorList>
            <person name="de Groot N.N."/>
        </authorList>
    </citation>
    <scope>NUCLEOTIDE SEQUENCE [LARGE SCALE GENOMIC DNA]</scope>
    <source>
        <strain evidence="5 6">DSM 43019</strain>
    </source>
</reference>
<evidence type="ECO:0000256" key="1">
    <source>
        <dbReference type="ARBA" id="ARBA00022603"/>
    </source>
</evidence>
<dbReference type="PANTHER" id="PTHR43712:SF2">
    <property type="entry name" value="O-METHYLTRANSFERASE CICE"/>
    <property type="match status" value="1"/>
</dbReference>
<dbReference type="Gene3D" id="3.40.50.150">
    <property type="entry name" value="Vaccinia Virus protein VP39"/>
    <property type="match status" value="1"/>
</dbReference>
<proteinExistence type="predicted"/>
<gene>
    <name evidence="5" type="ORF">SAMN05421541_109371</name>
</gene>
<dbReference type="Proteomes" id="UP000199645">
    <property type="component" value="Unassembled WGS sequence"/>
</dbReference>
<dbReference type="PANTHER" id="PTHR43712">
    <property type="entry name" value="PUTATIVE (AFU_ORTHOLOGUE AFUA_4G14580)-RELATED"/>
    <property type="match status" value="1"/>
</dbReference>